<sequence length="525" mass="59192">MSIFTTVHAAACLLIIRALRAFLAGIASLLVLVIYRLYLHPLSKVPGPRLGAISNIWHAYHARNGRMLKLGKTLHQQYGPVVRVGPNEVWLNSKEAFTKIYGATLGYEKSDFYVALALHRPQITSTLELAFPDTLDLLGEFDMERYRLQRRLIGPIYQKRNSLKHEKAIDDVLIKAVERLRDLQGAEVDLKEWMHVITVECLTAIVLSWSPGFLRDGTDHGSGSHAYLSWRRKSVFGLFPCAEVMDAYSRTLGRLFANAWGLSFKLPPHFKALFPMLGSKTSKRIAVALRSNSPKDNRRDLASELIRLHKEKPEFTADYLKRMIMTNFGAGHETTTSTLTSALAMIGSHEEVQERNRSELSNMTEDDEVISFAAYTDLSYTQAAIKESLRLHPVIGMSLSRRVPPSGLHLHGHYLPPGTNVGCNPISLHRNPDIFGDDAELFRPERWLDESRAREMERCNLIWGGGARTCPGRSLAEMIVGKVVPTLLKEFEIEIKMPEEEEVCYYFMAMLTGVKVRFLARGEGG</sequence>
<proteinExistence type="inferred from homology"/>
<reference evidence="8" key="1">
    <citation type="submission" date="2021-12" db="EMBL/GenBank/DDBJ databases">
        <authorList>
            <person name="Zaccaron A."/>
            <person name="Stergiopoulos I."/>
        </authorList>
    </citation>
    <scope>NUCLEOTIDE SEQUENCE</scope>
    <source>
        <strain evidence="8">Race5_Kim</strain>
    </source>
</reference>
<evidence type="ECO:0000313" key="9">
    <source>
        <dbReference type="Proteomes" id="UP000756132"/>
    </source>
</evidence>
<organism evidence="8 9">
    <name type="scientific">Passalora fulva</name>
    <name type="common">Tomato leaf mold</name>
    <name type="synonym">Cladosporium fulvum</name>
    <dbReference type="NCBI Taxonomy" id="5499"/>
    <lineage>
        <taxon>Eukaryota</taxon>
        <taxon>Fungi</taxon>
        <taxon>Dikarya</taxon>
        <taxon>Ascomycota</taxon>
        <taxon>Pezizomycotina</taxon>
        <taxon>Dothideomycetes</taxon>
        <taxon>Dothideomycetidae</taxon>
        <taxon>Mycosphaerellales</taxon>
        <taxon>Mycosphaerellaceae</taxon>
        <taxon>Fulvia</taxon>
    </lineage>
</organism>
<dbReference type="PRINTS" id="PR00385">
    <property type="entry name" value="P450"/>
</dbReference>
<feature type="binding site" description="axial binding residue" evidence="5">
    <location>
        <position position="470"/>
    </location>
    <ligand>
        <name>heme</name>
        <dbReference type="ChEBI" id="CHEBI:30413"/>
    </ligand>
    <ligandPart>
        <name>Fe</name>
        <dbReference type="ChEBI" id="CHEBI:18248"/>
    </ligandPart>
</feature>
<comment type="similarity">
    <text evidence="2 6">Belongs to the cytochrome P450 family.</text>
</comment>
<dbReference type="GO" id="GO:0016705">
    <property type="term" value="F:oxidoreductase activity, acting on paired donors, with incorporation or reduction of molecular oxygen"/>
    <property type="evidence" value="ECO:0007669"/>
    <property type="project" value="InterPro"/>
</dbReference>
<evidence type="ECO:0000256" key="1">
    <source>
        <dbReference type="ARBA" id="ARBA00001971"/>
    </source>
</evidence>
<dbReference type="EMBL" id="CP090174">
    <property type="protein sequence ID" value="UJO24297.1"/>
    <property type="molecule type" value="Genomic_DNA"/>
</dbReference>
<dbReference type="PRINTS" id="PR00463">
    <property type="entry name" value="EP450I"/>
</dbReference>
<evidence type="ECO:0000256" key="6">
    <source>
        <dbReference type="RuleBase" id="RU000461"/>
    </source>
</evidence>
<dbReference type="SUPFAM" id="SSF48264">
    <property type="entry name" value="Cytochrome P450"/>
    <property type="match status" value="1"/>
</dbReference>
<keyword evidence="3 5" id="KW-0479">Metal-binding</keyword>
<dbReference type="PANTHER" id="PTHR24305:SF232">
    <property type="entry name" value="P450, PUTATIVE (EUROFUNG)-RELATED"/>
    <property type="match status" value="1"/>
</dbReference>
<keyword evidence="7" id="KW-1133">Transmembrane helix</keyword>
<accession>A0A9Q8UVW9</accession>
<dbReference type="GeneID" id="71993876"/>
<keyword evidence="7" id="KW-0812">Transmembrane</keyword>
<dbReference type="GO" id="GO:0020037">
    <property type="term" value="F:heme binding"/>
    <property type="evidence" value="ECO:0007669"/>
    <property type="project" value="InterPro"/>
</dbReference>
<dbReference type="InterPro" id="IPR001128">
    <property type="entry name" value="Cyt_P450"/>
</dbReference>
<dbReference type="InterPro" id="IPR017972">
    <property type="entry name" value="Cyt_P450_CS"/>
</dbReference>
<evidence type="ECO:0000313" key="8">
    <source>
        <dbReference type="EMBL" id="UJO24297.1"/>
    </source>
</evidence>
<dbReference type="Gene3D" id="1.10.630.10">
    <property type="entry name" value="Cytochrome P450"/>
    <property type="match status" value="1"/>
</dbReference>
<dbReference type="InterPro" id="IPR002401">
    <property type="entry name" value="Cyt_P450_E_grp-I"/>
</dbReference>
<evidence type="ECO:0000256" key="7">
    <source>
        <dbReference type="SAM" id="Phobius"/>
    </source>
</evidence>
<evidence type="ECO:0000256" key="5">
    <source>
        <dbReference type="PIRSR" id="PIRSR602401-1"/>
    </source>
</evidence>
<keyword evidence="5 6" id="KW-0349">Heme</keyword>
<dbReference type="Proteomes" id="UP000756132">
    <property type="component" value="Chromosome 12"/>
</dbReference>
<dbReference type="GO" id="GO:0004497">
    <property type="term" value="F:monooxygenase activity"/>
    <property type="evidence" value="ECO:0007669"/>
    <property type="project" value="UniProtKB-KW"/>
</dbReference>
<evidence type="ECO:0000256" key="3">
    <source>
        <dbReference type="ARBA" id="ARBA00022723"/>
    </source>
</evidence>
<keyword evidence="7" id="KW-0472">Membrane</keyword>
<name>A0A9Q8UVW9_PASFU</name>
<dbReference type="PROSITE" id="PS00086">
    <property type="entry name" value="CYTOCHROME_P450"/>
    <property type="match status" value="1"/>
</dbReference>
<dbReference type="Pfam" id="PF00067">
    <property type="entry name" value="p450"/>
    <property type="match status" value="1"/>
</dbReference>
<keyword evidence="4 5" id="KW-0408">Iron</keyword>
<comment type="cofactor">
    <cofactor evidence="1 5">
        <name>heme</name>
        <dbReference type="ChEBI" id="CHEBI:30413"/>
    </cofactor>
</comment>
<evidence type="ECO:0000256" key="2">
    <source>
        <dbReference type="ARBA" id="ARBA00010617"/>
    </source>
</evidence>
<dbReference type="OrthoDB" id="3934656at2759"/>
<dbReference type="InterPro" id="IPR036396">
    <property type="entry name" value="Cyt_P450_sf"/>
</dbReference>
<feature type="transmembrane region" description="Helical" evidence="7">
    <location>
        <begin position="21"/>
        <end position="39"/>
    </location>
</feature>
<keyword evidence="9" id="KW-1185">Reference proteome</keyword>
<dbReference type="AlphaFoldDB" id="A0A9Q8UVW9"/>
<dbReference type="InterPro" id="IPR050121">
    <property type="entry name" value="Cytochrome_P450_monoxygenase"/>
</dbReference>
<keyword evidence="6" id="KW-0560">Oxidoreductase</keyword>
<keyword evidence="6 8" id="KW-0503">Monooxygenase</keyword>
<dbReference type="GO" id="GO:0005506">
    <property type="term" value="F:iron ion binding"/>
    <property type="evidence" value="ECO:0007669"/>
    <property type="project" value="InterPro"/>
</dbReference>
<evidence type="ECO:0000256" key="4">
    <source>
        <dbReference type="ARBA" id="ARBA00023004"/>
    </source>
</evidence>
<dbReference type="RefSeq" id="XP_047768663.1">
    <property type="nucleotide sequence ID" value="XM_047913146.1"/>
</dbReference>
<reference evidence="8" key="2">
    <citation type="journal article" date="2022" name="Microb. Genom.">
        <title>A chromosome-scale genome assembly of the tomato pathogen Cladosporium fulvum reveals a compartmentalized genome architecture and the presence of a dispensable chromosome.</title>
        <authorList>
            <person name="Zaccaron A.Z."/>
            <person name="Chen L.H."/>
            <person name="Samaras A."/>
            <person name="Stergiopoulos I."/>
        </authorList>
    </citation>
    <scope>NUCLEOTIDE SEQUENCE</scope>
    <source>
        <strain evidence="8">Race5_Kim</strain>
    </source>
</reference>
<gene>
    <name evidence="8" type="ORF">CLAFUR5_13998</name>
</gene>
<dbReference type="PANTHER" id="PTHR24305">
    <property type="entry name" value="CYTOCHROME P450"/>
    <property type="match status" value="1"/>
</dbReference>
<dbReference type="KEGG" id="ffu:CLAFUR5_13998"/>
<protein>
    <submittedName>
        <fullName evidence="8">Cytochrome P450 monooxygenase sdnT</fullName>
    </submittedName>
</protein>